<evidence type="ECO:0000313" key="2">
    <source>
        <dbReference type="EMBL" id="MFB9834736.1"/>
    </source>
</evidence>
<evidence type="ECO:0000313" key="3">
    <source>
        <dbReference type="Proteomes" id="UP001589627"/>
    </source>
</evidence>
<protein>
    <submittedName>
        <fullName evidence="2">Phosphotransferase</fullName>
    </submittedName>
</protein>
<dbReference type="Pfam" id="PF01636">
    <property type="entry name" value="APH"/>
    <property type="match status" value="1"/>
</dbReference>
<proteinExistence type="predicted"/>
<dbReference type="EMBL" id="JBHLZP010000157">
    <property type="protein sequence ID" value="MFB9834736.1"/>
    <property type="molecule type" value="Genomic_DNA"/>
</dbReference>
<dbReference type="RefSeq" id="WP_378204910.1">
    <property type="nucleotide sequence ID" value="NZ_JBHLZP010000157.1"/>
</dbReference>
<sequence length="272" mass="28849">MNMRLRIPAEVVRAVADRWPGNAAEWVTSAERELSAICTRYHATPQAVMPARYGFVVASDTPTGPLIMRASPDPAGPQQAMVSQTLASLQIAPKVHEVASTTRGTWVIMDRVRPGDRVTDCRSGPDVSAALAAVLRPMVGQPAPCPMPSLADWIQGRLEDDELADLAPNRSVAPIHQRRNALAILKDLRAGGNDGLCHGDASSGNILVGGNGLMLIDPRGMSGEVEYDAAVAALKIAGQARPGDIAERLSRQIGVDAERTMAWVAVADAARV</sequence>
<feature type="domain" description="Aminoglycoside phosphotransferase" evidence="1">
    <location>
        <begin position="62"/>
        <end position="260"/>
    </location>
</feature>
<reference evidence="2 3" key="1">
    <citation type="submission" date="2024-09" db="EMBL/GenBank/DDBJ databases">
        <authorList>
            <person name="Sun Q."/>
            <person name="Mori K."/>
        </authorList>
    </citation>
    <scope>NUCLEOTIDE SEQUENCE [LARGE SCALE GENOMIC DNA]</scope>
    <source>
        <strain evidence="2 3">TBRC 0563</strain>
    </source>
</reference>
<dbReference type="Proteomes" id="UP001589627">
    <property type="component" value="Unassembled WGS sequence"/>
</dbReference>
<comment type="caution">
    <text evidence="2">The sequence shown here is derived from an EMBL/GenBank/DDBJ whole genome shotgun (WGS) entry which is preliminary data.</text>
</comment>
<gene>
    <name evidence="2" type="ORF">ACFFNX_21345</name>
</gene>
<organism evidence="2 3">
    <name type="scientific">Actinoallomurus acaciae</name>
    <dbReference type="NCBI Taxonomy" id="502577"/>
    <lineage>
        <taxon>Bacteria</taxon>
        <taxon>Bacillati</taxon>
        <taxon>Actinomycetota</taxon>
        <taxon>Actinomycetes</taxon>
        <taxon>Streptosporangiales</taxon>
        <taxon>Thermomonosporaceae</taxon>
        <taxon>Actinoallomurus</taxon>
    </lineage>
</organism>
<name>A0ABV5YJJ7_9ACTN</name>
<evidence type="ECO:0000259" key="1">
    <source>
        <dbReference type="Pfam" id="PF01636"/>
    </source>
</evidence>
<dbReference type="InterPro" id="IPR002575">
    <property type="entry name" value="Aminoglycoside_PTrfase"/>
</dbReference>
<dbReference type="InterPro" id="IPR011009">
    <property type="entry name" value="Kinase-like_dom_sf"/>
</dbReference>
<keyword evidence="3" id="KW-1185">Reference proteome</keyword>
<accession>A0ABV5YJJ7</accession>
<dbReference type="SUPFAM" id="SSF56112">
    <property type="entry name" value="Protein kinase-like (PK-like)"/>
    <property type="match status" value="1"/>
</dbReference>
<dbReference type="Gene3D" id="1.10.510.10">
    <property type="entry name" value="Transferase(Phosphotransferase) domain 1"/>
    <property type="match status" value="1"/>
</dbReference>